<evidence type="ECO:0000256" key="10">
    <source>
        <dbReference type="ARBA" id="ARBA00022605"/>
    </source>
</evidence>
<dbReference type="NCBIfam" id="NF009897">
    <property type="entry name" value="PRK13357.1"/>
    <property type="match status" value="1"/>
</dbReference>
<evidence type="ECO:0000256" key="6">
    <source>
        <dbReference type="ARBA" id="ARBA00009320"/>
    </source>
</evidence>
<comment type="similarity">
    <text evidence="6">Belongs to the class-IV pyridoxal-phosphate-dependent aminotransferase family.</text>
</comment>
<evidence type="ECO:0000256" key="5">
    <source>
        <dbReference type="ARBA" id="ARBA00005072"/>
    </source>
</evidence>
<dbReference type="CDD" id="cd01557">
    <property type="entry name" value="BCAT_beta_family"/>
    <property type="match status" value="1"/>
</dbReference>
<dbReference type="UniPathway" id="UPA00048">
    <property type="reaction ID" value="UER00073"/>
</dbReference>
<comment type="catalytic activity">
    <reaction evidence="15">
        <text>L-isoleucine + 2-oxoglutarate = (S)-3-methyl-2-oxopentanoate + L-glutamate</text>
        <dbReference type="Rhea" id="RHEA:24801"/>
        <dbReference type="ChEBI" id="CHEBI:16810"/>
        <dbReference type="ChEBI" id="CHEBI:29985"/>
        <dbReference type="ChEBI" id="CHEBI:35146"/>
        <dbReference type="ChEBI" id="CHEBI:58045"/>
        <dbReference type="EC" id="2.6.1.42"/>
    </reaction>
</comment>
<sequence length="356" mass="39303">MSIEIKPLELAARGSCPQEFSFGSIFSDHMFTQNYTPEQGWHEALISPFHNLSLSPSAAVLHYSQEIFEGLKAYRTPEGKINLFRPEENFKRFNRSATRMVMPEVAVDFHLDALQQLLMLDHQWVPDQQGSSLYIRPTMIATSPKLGLGASANYCHFIITGPAGSYFSGGLTPIGVYVADKYRRAVKGGVGEAKTGGNYAASLYASEEVAKQGFSQVLWLDAVEGRFIEEVGAMNICFVYEDKRIVTPALSGSILPGITRDSILKLAPAIGYEVSEERLDINQILADIKAGKVTEVFGCGTAAVISPVGKFSFQDQEYVINNNETGEVSKHLYDELTGIQYGTKEDRFGWVKTLEV</sequence>
<dbReference type="SUPFAM" id="SSF56752">
    <property type="entry name" value="D-aminoacid aminotransferase-like PLP-dependent enzymes"/>
    <property type="match status" value="1"/>
</dbReference>
<dbReference type="GO" id="GO:0009098">
    <property type="term" value="P:L-leucine biosynthetic process"/>
    <property type="evidence" value="ECO:0007669"/>
    <property type="project" value="UniProtKB-UniPathway"/>
</dbReference>
<comment type="caution">
    <text evidence="18">The sequence shown here is derived from an EMBL/GenBank/DDBJ whole genome shotgun (WGS) entry which is preliminary data.</text>
</comment>
<reference evidence="18 19" key="1">
    <citation type="submission" date="2018-09" db="EMBL/GenBank/DDBJ databases">
        <authorList>
            <person name="Wang F."/>
        </authorList>
    </citation>
    <scope>NUCLEOTIDE SEQUENCE [LARGE SCALE GENOMIC DNA]</scope>
    <source>
        <strain evidence="18 19">PLHSC7-2</strain>
    </source>
</reference>
<comment type="function">
    <text evidence="2">Acts on leucine, isoleucine and valine.</text>
</comment>
<keyword evidence="11 18" id="KW-0808">Transferase</keyword>
<evidence type="ECO:0000256" key="15">
    <source>
        <dbReference type="ARBA" id="ARBA00048798"/>
    </source>
</evidence>
<dbReference type="PANTHER" id="PTHR11825">
    <property type="entry name" value="SUBGROUP IIII AMINOTRANSFERASE"/>
    <property type="match status" value="1"/>
</dbReference>
<comment type="cofactor">
    <cofactor evidence="1">
        <name>pyridoxal 5'-phosphate</name>
        <dbReference type="ChEBI" id="CHEBI:597326"/>
    </cofactor>
</comment>
<comment type="catalytic activity">
    <reaction evidence="16">
        <text>L-leucine + 2-oxoglutarate = 4-methyl-2-oxopentanoate + L-glutamate</text>
        <dbReference type="Rhea" id="RHEA:18321"/>
        <dbReference type="ChEBI" id="CHEBI:16810"/>
        <dbReference type="ChEBI" id="CHEBI:17865"/>
        <dbReference type="ChEBI" id="CHEBI:29985"/>
        <dbReference type="ChEBI" id="CHEBI:57427"/>
        <dbReference type="EC" id="2.6.1.42"/>
    </reaction>
</comment>
<dbReference type="InterPro" id="IPR005786">
    <property type="entry name" value="B_amino_transII"/>
</dbReference>
<keyword evidence="19" id="KW-1185">Reference proteome</keyword>
<reference evidence="18 19" key="2">
    <citation type="submission" date="2019-01" db="EMBL/GenBank/DDBJ databases">
        <title>Motilimonas pumilus sp. nov., isolated from the gut of sea cucumber (Apostichopus japonicus).</title>
        <authorList>
            <person name="Wang F.-Q."/>
            <person name="Ren L.-H."/>
            <person name="Lin Y.-W."/>
            <person name="Sun G.-H."/>
            <person name="Du Z.-J."/>
            <person name="Zhao J.-X."/>
            <person name="Liu X.-J."/>
            <person name="Liu L.-J."/>
        </authorList>
    </citation>
    <scope>NUCLEOTIDE SEQUENCE [LARGE SCALE GENOMIC DNA]</scope>
    <source>
        <strain evidence="18 19">PLHSC7-2</strain>
    </source>
</reference>
<dbReference type="EMBL" id="QZCH01000027">
    <property type="protein sequence ID" value="RJG40184.1"/>
    <property type="molecule type" value="Genomic_DNA"/>
</dbReference>
<dbReference type="Pfam" id="PF01063">
    <property type="entry name" value="Aminotran_4"/>
    <property type="match status" value="1"/>
</dbReference>
<proteinExistence type="inferred from homology"/>
<evidence type="ECO:0000256" key="7">
    <source>
        <dbReference type="ARBA" id="ARBA00013053"/>
    </source>
</evidence>
<gene>
    <name evidence="18" type="ORF">D1Z90_16720</name>
</gene>
<comment type="catalytic activity">
    <reaction evidence="14">
        <text>L-valine + 2-oxoglutarate = 3-methyl-2-oxobutanoate + L-glutamate</text>
        <dbReference type="Rhea" id="RHEA:24813"/>
        <dbReference type="ChEBI" id="CHEBI:11851"/>
        <dbReference type="ChEBI" id="CHEBI:16810"/>
        <dbReference type="ChEBI" id="CHEBI:29985"/>
        <dbReference type="ChEBI" id="CHEBI:57762"/>
        <dbReference type="EC" id="2.6.1.42"/>
    </reaction>
</comment>
<keyword evidence="10" id="KW-0028">Amino-acid biosynthesis</keyword>
<evidence type="ECO:0000256" key="4">
    <source>
        <dbReference type="ARBA" id="ARBA00004931"/>
    </source>
</evidence>
<evidence type="ECO:0000256" key="16">
    <source>
        <dbReference type="ARBA" id="ARBA00049229"/>
    </source>
</evidence>
<evidence type="ECO:0000313" key="19">
    <source>
        <dbReference type="Proteomes" id="UP000283255"/>
    </source>
</evidence>
<dbReference type="InterPro" id="IPR043131">
    <property type="entry name" value="BCAT-like_N"/>
</dbReference>
<feature type="modified residue" description="N6-(pyridoxal phosphate)lysine" evidence="17">
    <location>
        <position position="194"/>
    </location>
</feature>
<evidence type="ECO:0000256" key="13">
    <source>
        <dbReference type="ARBA" id="ARBA00023304"/>
    </source>
</evidence>
<dbReference type="UniPathway" id="UPA00047">
    <property type="reaction ID" value="UER00058"/>
</dbReference>
<dbReference type="GO" id="GO:0009097">
    <property type="term" value="P:isoleucine biosynthetic process"/>
    <property type="evidence" value="ECO:0007669"/>
    <property type="project" value="UniProtKB-UniPathway"/>
</dbReference>
<dbReference type="Proteomes" id="UP000283255">
    <property type="component" value="Unassembled WGS sequence"/>
</dbReference>
<dbReference type="OrthoDB" id="9804984at2"/>
<dbReference type="Gene3D" id="3.30.470.10">
    <property type="match status" value="1"/>
</dbReference>
<evidence type="ECO:0000256" key="8">
    <source>
        <dbReference type="ARBA" id="ARBA00018179"/>
    </source>
</evidence>
<name>A0A418YB29_9GAMM</name>
<comment type="pathway">
    <text evidence="3">Amino-acid biosynthesis; L-isoleucine biosynthesis; L-isoleucine from 2-oxobutanoate: step 4/4.</text>
</comment>
<dbReference type="NCBIfam" id="TIGR01123">
    <property type="entry name" value="ilvE_II"/>
    <property type="match status" value="1"/>
</dbReference>
<dbReference type="RefSeq" id="WP_119911939.1">
    <property type="nucleotide sequence ID" value="NZ_QZCH01000027.1"/>
</dbReference>
<dbReference type="Gene3D" id="3.20.10.10">
    <property type="entry name" value="D-amino Acid Aminotransferase, subunit A, domain 2"/>
    <property type="match status" value="1"/>
</dbReference>
<dbReference type="GO" id="GO:0009099">
    <property type="term" value="P:L-valine biosynthetic process"/>
    <property type="evidence" value="ECO:0007669"/>
    <property type="project" value="UniProtKB-UniPathway"/>
</dbReference>
<dbReference type="PIRSF" id="PIRSF006468">
    <property type="entry name" value="BCAT1"/>
    <property type="match status" value="1"/>
</dbReference>
<protein>
    <recommendedName>
        <fullName evidence="8">Branched-chain-amino-acid aminotransferase</fullName>
        <ecNumber evidence="7">2.6.1.42</ecNumber>
    </recommendedName>
</protein>
<dbReference type="EC" id="2.6.1.42" evidence="7"/>
<keyword evidence="9 18" id="KW-0032">Aminotransferase</keyword>
<evidence type="ECO:0000256" key="14">
    <source>
        <dbReference type="ARBA" id="ARBA00048212"/>
    </source>
</evidence>
<dbReference type="GO" id="GO:0052654">
    <property type="term" value="F:L-leucine-2-oxoglutarate transaminase activity"/>
    <property type="evidence" value="ECO:0007669"/>
    <property type="project" value="RHEA"/>
</dbReference>
<dbReference type="GO" id="GO:0052656">
    <property type="term" value="F:L-isoleucine-2-oxoglutarate transaminase activity"/>
    <property type="evidence" value="ECO:0007669"/>
    <property type="project" value="RHEA"/>
</dbReference>
<evidence type="ECO:0000256" key="12">
    <source>
        <dbReference type="ARBA" id="ARBA00022898"/>
    </source>
</evidence>
<evidence type="ECO:0000256" key="11">
    <source>
        <dbReference type="ARBA" id="ARBA00022679"/>
    </source>
</evidence>
<dbReference type="InterPro" id="IPR033939">
    <property type="entry name" value="BCAT_family"/>
</dbReference>
<keyword evidence="12" id="KW-0663">Pyridoxal phosphate</keyword>
<dbReference type="PANTHER" id="PTHR11825:SF44">
    <property type="entry name" value="BRANCHED-CHAIN-AMINO-ACID AMINOTRANSFERASE"/>
    <property type="match status" value="1"/>
</dbReference>
<evidence type="ECO:0000256" key="3">
    <source>
        <dbReference type="ARBA" id="ARBA00004824"/>
    </source>
</evidence>
<organism evidence="18 19">
    <name type="scientific">Motilimonas pumila</name>
    <dbReference type="NCBI Taxonomy" id="2303987"/>
    <lineage>
        <taxon>Bacteria</taxon>
        <taxon>Pseudomonadati</taxon>
        <taxon>Pseudomonadota</taxon>
        <taxon>Gammaproteobacteria</taxon>
        <taxon>Alteromonadales</taxon>
        <taxon>Alteromonadales genera incertae sedis</taxon>
        <taxon>Motilimonas</taxon>
    </lineage>
</organism>
<dbReference type="InterPro" id="IPR001544">
    <property type="entry name" value="Aminotrans_IV"/>
</dbReference>
<evidence type="ECO:0000313" key="18">
    <source>
        <dbReference type="EMBL" id="RJG40184.1"/>
    </source>
</evidence>
<dbReference type="InterPro" id="IPR043132">
    <property type="entry name" value="BCAT-like_C"/>
</dbReference>
<dbReference type="GO" id="GO:0052655">
    <property type="term" value="F:L-valine-2-oxoglutarate transaminase activity"/>
    <property type="evidence" value="ECO:0007669"/>
    <property type="project" value="RHEA"/>
</dbReference>
<evidence type="ECO:0000256" key="2">
    <source>
        <dbReference type="ARBA" id="ARBA00003109"/>
    </source>
</evidence>
<dbReference type="InterPro" id="IPR036038">
    <property type="entry name" value="Aminotransferase-like"/>
</dbReference>
<dbReference type="AlphaFoldDB" id="A0A418YB29"/>
<evidence type="ECO:0000256" key="17">
    <source>
        <dbReference type="PIRSR" id="PIRSR006468-1"/>
    </source>
</evidence>
<accession>A0A418YB29</accession>
<dbReference type="UniPathway" id="UPA00049">
    <property type="reaction ID" value="UER00062"/>
</dbReference>
<keyword evidence="13" id="KW-0100">Branched-chain amino acid biosynthesis</keyword>
<evidence type="ECO:0000256" key="1">
    <source>
        <dbReference type="ARBA" id="ARBA00001933"/>
    </source>
</evidence>
<comment type="pathway">
    <text evidence="4">Amino-acid biosynthesis; L-valine biosynthesis; L-valine from pyruvate: step 4/4.</text>
</comment>
<comment type="pathway">
    <text evidence="5">Amino-acid biosynthesis; L-leucine biosynthesis; L-leucine from 3-methyl-2-oxobutanoate: step 4/4.</text>
</comment>
<evidence type="ECO:0000256" key="9">
    <source>
        <dbReference type="ARBA" id="ARBA00022576"/>
    </source>
</evidence>